<protein>
    <submittedName>
        <fullName evidence="1">Uncharacterized protein</fullName>
    </submittedName>
</protein>
<dbReference type="Proteomes" id="UP000622687">
    <property type="component" value="Unassembled WGS sequence"/>
</dbReference>
<evidence type="ECO:0000313" key="1">
    <source>
        <dbReference type="EMBL" id="MBI6874894.1"/>
    </source>
</evidence>
<dbReference type="EMBL" id="JAEEGB010000035">
    <property type="protein sequence ID" value="MBI6874894.1"/>
    <property type="molecule type" value="Genomic_DNA"/>
</dbReference>
<evidence type="ECO:0000313" key="2">
    <source>
        <dbReference type="Proteomes" id="UP000622687"/>
    </source>
</evidence>
<reference evidence="1" key="1">
    <citation type="submission" date="2020-12" db="EMBL/GenBank/DDBJ databases">
        <title>Clostridium thailandense sp. nov., a novel acetogenic bacterium isolated from peat land soil in Thailand.</title>
        <authorList>
            <person name="Chaikitkaew S."/>
            <person name="Birkeland N.K."/>
        </authorList>
    </citation>
    <scope>NUCLEOTIDE SEQUENCE</scope>
    <source>
        <strain evidence="1">DSM 17425</strain>
    </source>
</reference>
<accession>A0A934HZE3</accession>
<organism evidence="1 2">
    <name type="scientific">Clostridium aciditolerans</name>
    <dbReference type="NCBI Taxonomy" id="339861"/>
    <lineage>
        <taxon>Bacteria</taxon>
        <taxon>Bacillati</taxon>
        <taxon>Bacillota</taxon>
        <taxon>Clostridia</taxon>
        <taxon>Eubacteriales</taxon>
        <taxon>Clostridiaceae</taxon>
        <taxon>Clostridium</taxon>
    </lineage>
</organism>
<dbReference type="RefSeq" id="WP_211144268.1">
    <property type="nucleotide sequence ID" value="NZ_JAEEGB010000035.1"/>
</dbReference>
<name>A0A934HZE3_9CLOT</name>
<comment type="caution">
    <text evidence="1">The sequence shown here is derived from an EMBL/GenBank/DDBJ whole genome shotgun (WGS) entry which is preliminary data.</text>
</comment>
<proteinExistence type="predicted"/>
<gene>
    <name evidence="1" type="ORF">I6U51_19670</name>
</gene>
<keyword evidence="2" id="KW-1185">Reference proteome</keyword>
<dbReference type="AlphaFoldDB" id="A0A934HZE3"/>
<sequence>MIRDIREIENYNKMIRVFEEMGIEYRDFYKYDENHDYSQLVHLIVGMSISPIRLNIEIQQKEDIAVFSFWVSIRALNLCLKVIHQIVLM</sequence>